<evidence type="ECO:0000313" key="1">
    <source>
        <dbReference type="EMBL" id="KAF7505077.1"/>
    </source>
</evidence>
<organism evidence="1 2">
    <name type="scientific">Endocarpon pusillum</name>
    <dbReference type="NCBI Taxonomy" id="364733"/>
    <lineage>
        <taxon>Eukaryota</taxon>
        <taxon>Fungi</taxon>
        <taxon>Dikarya</taxon>
        <taxon>Ascomycota</taxon>
        <taxon>Pezizomycotina</taxon>
        <taxon>Eurotiomycetes</taxon>
        <taxon>Chaetothyriomycetidae</taxon>
        <taxon>Verrucariales</taxon>
        <taxon>Verrucariaceae</taxon>
        <taxon>Endocarpon</taxon>
    </lineage>
</organism>
<name>A0A8H7E0N9_9EURO</name>
<comment type="caution">
    <text evidence="1">The sequence shown here is derived from an EMBL/GenBank/DDBJ whole genome shotgun (WGS) entry which is preliminary data.</text>
</comment>
<reference evidence="1" key="1">
    <citation type="submission" date="2020-02" db="EMBL/GenBank/DDBJ databases">
        <authorList>
            <person name="Palmer J.M."/>
        </authorList>
    </citation>
    <scope>NUCLEOTIDE SEQUENCE</scope>
    <source>
        <strain evidence="1">EPUS1.4</strain>
        <tissue evidence="1">Thallus</tissue>
    </source>
</reference>
<dbReference type="Proteomes" id="UP000606974">
    <property type="component" value="Unassembled WGS sequence"/>
</dbReference>
<sequence length="129" mass="14702">MSFNLTTTEITKGRQSLKELQDWLPNAQYDKRDGGNWEYRINADLKAKVIPLLKDLELQHMGYTLWRISIRTTIGHRTTGAAYLIPIHVISGTPSLGQECLQIPGQFTKYQTQVDLTPELDCIFVVPQV</sequence>
<protein>
    <submittedName>
        <fullName evidence="1">Uncharacterized protein</fullName>
    </submittedName>
</protein>
<dbReference type="AlphaFoldDB" id="A0A8H7E0N9"/>
<evidence type="ECO:0000313" key="2">
    <source>
        <dbReference type="Proteomes" id="UP000606974"/>
    </source>
</evidence>
<keyword evidence="2" id="KW-1185">Reference proteome</keyword>
<gene>
    <name evidence="1" type="ORF">GJ744_001296</name>
</gene>
<dbReference type="OrthoDB" id="4520292at2759"/>
<proteinExistence type="predicted"/>
<dbReference type="EMBL" id="JAACFV010000119">
    <property type="protein sequence ID" value="KAF7505077.1"/>
    <property type="molecule type" value="Genomic_DNA"/>
</dbReference>
<accession>A0A8H7E0N9</accession>